<protein>
    <recommendedName>
        <fullName evidence="3">Proteasome assembly chaperone 1</fullName>
    </recommendedName>
</protein>
<accession>A0AAV9BJI7</accession>
<evidence type="ECO:0000313" key="1">
    <source>
        <dbReference type="EMBL" id="KAK1276988.1"/>
    </source>
</evidence>
<reference evidence="1" key="1">
    <citation type="journal article" date="2023" name="Nat. Commun.">
        <title>Diploid and tetraploid genomes of Acorus and the evolution of monocots.</title>
        <authorList>
            <person name="Ma L."/>
            <person name="Liu K.W."/>
            <person name="Li Z."/>
            <person name="Hsiao Y.Y."/>
            <person name="Qi Y."/>
            <person name="Fu T."/>
            <person name="Tang G.D."/>
            <person name="Zhang D."/>
            <person name="Sun W.H."/>
            <person name="Liu D.K."/>
            <person name="Li Y."/>
            <person name="Chen G.Z."/>
            <person name="Liu X.D."/>
            <person name="Liao X.Y."/>
            <person name="Jiang Y.T."/>
            <person name="Yu X."/>
            <person name="Hao Y."/>
            <person name="Huang J."/>
            <person name="Zhao X.W."/>
            <person name="Ke S."/>
            <person name="Chen Y.Y."/>
            <person name="Wu W.L."/>
            <person name="Hsu J.L."/>
            <person name="Lin Y.F."/>
            <person name="Huang M.D."/>
            <person name="Li C.Y."/>
            <person name="Huang L."/>
            <person name="Wang Z.W."/>
            <person name="Zhao X."/>
            <person name="Zhong W.Y."/>
            <person name="Peng D.H."/>
            <person name="Ahmad S."/>
            <person name="Lan S."/>
            <person name="Zhang J.S."/>
            <person name="Tsai W.C."/>
            <person name="Van de Peer Y."/>
            <person name="Liu Z.J."/>
        </authorList>
    </citation>
    <scope>NUCLEOTIDE SEQUENCE</scope>
    <source>
        <strain evidence="1">SCP</strain>
    </source>
</reference>
<evidence type="ECO:0000313" key="2">
    <source>
        <dbReference type="Proteomes" id="UP001179952"/>
    </source>
</evidence>
<dbReference type="Proteomes" id="UP001179952">
    <property type="component" value="Unassembled WGS sequence"/>
</dbReference>
<reference evidence="1" key="2">
    <citation type="submission" date="2023-06" db="EMBL/GenBank/DDBJ databases">
        <authorList>
            <person name="Ma L."/>
            <person name="Liu K.-W."/>
            <person name="Li Z."/>
            <person name="Hsiao Y.-Y."/>
            <person name="Qi Y."/>
            <person name="Fu T."/>
            <person name="Tang G."/>
            <person name="Zhang D."/>
            <person name="Sun W.-H."/>
            <person name="Liu D.-K."/>
            <person name="Li Y."/>
            <person name="Chen G.-Z."/>
            <person name="Liu X.-D."/>
            <person name="Liao X.-Y."/>
            <person name="Jiang Y.-T."/>
            <person name="Yu X."/>
            <person name="Hao Y."/>
            <person name="Huang J."/>
            <person name="Zhao X.-W."/>
            <person name="Ke S."/>
            <person name="Chen Y.-Y."/>
            <person name="Wu W.-L."/>
            <person name="Hsu J.-L."/>
            <person name="Lin Y.-F."/>
            <person name="Huang M.-D."/>
            <person name="Li C.-Y."/>
            <person name="Huang L."/>
            <person name="Wang Z.-W."/>
            <person name="Zhao X."/>
            <person name="Zhong W.-Y."/>
            <person name="Peng D.-H."/>
            <person name="Ahmad S."/>
            <person name="Lan S."/>
            <person name="Zhang J.-S."/>
            <person name="Tsai W.-C."/>
            <person name="Van De Peer Y."/>
            <person name="Liu Z.-J."/>
        </authorList>
    </citation>
    <scope>NUCLEOTIDE SEQUENCE</scope>
    <source>
        <strain evidence="1">SCP</strain>
        <tissue evidence="1">Leaves</tissue>
    </source>
</reference>
<dbReference type="EMBL" id="JAUJYN010000003">
    <property type="protein sequence ID" value="KAK1276988.1"/>
    <property type="molecule type" value="Genomic_DNA"/>
</dbReference>
<proteinExistence type="predicted"/>
<dbReference type="AlphaFoldDB" id="A0AAV9BJI7"/>
<dbReference type="PANTHER" id="PTHR37227:SF2">
    <property type="entry name" value="OS01G0219000 PROTEIN"/>
    <property type="match status" value="1"/>
</dbReference>
<comment type="caution">
    <text evidence="1">The sequence shown here is derived from an EMBL/GenBank/DDBJ whole genome shotgun (WGS) entry which is preliminary data.</text>
</comment>
<keyword evidence="2" id="KW-1185">Reference proteome</keyword>
<sequence length="253" mass="26988">MEDPITDVAPPSRFFEEDLDIFTPPPPSLPPPLLILPNPNPNPTHLIIAASPPSLSLLHRVLPSDSLIGTLILPEIPSSGTSIEPSPFDRSCNVHAVGSAVVVLARYSVSAERAHAVARALLGPFDPERVMIFDSIRVHGFRGRLSPDDEVAYKLETSEQRRSADRAAKAAVGVDYLPSGSVIDGLGAALMGRCQVRRLKATLCVTWPESGGRGAAALLKDLVREALPGLGFGGVEEGFDLVQGVRGNFDLYT</sequence>
<dbReference type="PANTHER" id="PTHR37227">
    <property type="entry name" value="OS01G0219000 PROTEIN"/>
    <property type="match status" value="1"/>
</dbReference>
<evidence type="ECO:0008006" key="3">
    <source>
        <dbReference type="Google" id="ProtNLM"/>
    </source>
</evidence>
<organism evidence="1 2">
    <name type="scientific">Acorus gramineus</name>
    <name type="common">Dwarf sweet flag</name>
    <dbReference type="NCBI Taxonomy" id="55184"/>
    <lineage>
        <taxon>Eukaryota</taxon>
        <taxon>Viridiplantae</taxon>
        <taxon>Streptophyta</taxon>
        <taxon>Embryophyta</taxon>
        <taxon>Tracheophyta</taxon>
        <taxon>Spermatophyta</taxon>
        <taxon>Magnoliopsida</taxon>
        <taxon>Liliopsida</taxon>
        <taxon>Acoraceae</taxon>
        <taxon>Acorus</taxon>
    </lineage>
</organism>
<name>A0AAV9BJI7_ACOGR</name>
<gene>
    <name evidence="1" type="ORF">QJS04_geneDACA011033</name>
</gene>